<proteinExistence type="inferred from homology"/>
<dbReference type="Gene3D" id="3.40.47.10">
    <property type="match status" value="1"/>
</dbReference>
<dbReference type="GO" id="GO:0004315">
    <property type="term" value="F:3-oxoacyl-[acyl-carrier-protein] synthase activity"/>
    <property type="evidence" value="ECO:0007669"/>
    <property type="project" value="InterPro"/>
</dbReference>
<dbReference type="InterPro" id="IPR013751">
    <property type="entry name" value="ACP_syn_III_N"/>
</dbReference>
<keyword evidence="3" id="KW-0963">Cytoplasm</keyword>
<keyword evidence="7" id="KW-0443">Lipid metabolism</keyword>
<dbReference type="Pfam" id="PF08545">
    <property type="entry name" value="ACP_syn_III"/>
    <property type="match status" value="1"/>
</dbReference>
<dbReference type="PANTHER" id="PTHR34069">
    <property type="entry name" value="3-OXOACYL-[ACYL-CARRIER-PROTEIN] SYNTHASE 3"/>
    <property type="match status" value="1"/>
</dbReference>
<evidence type="ECO:0000259" key="12">
    <source>
        <dbReference type="Pfam" id="PF08545"/>
    </source>
</evidence>
<reference evidence="13 14" key="1">
    <citation type="journal article" date="2014" name="Nature">
        <title>An environmental bacterial taxon with a large and distinct metabolic repertoire.</title>
        <authorList>
            <person name="Wilson M.C."/>
            <person name="Mori T."/>
            <person name="Ruckert C."/>
            <person name="Uria A.R."/>
            <person name="Helf M.J."/>
            <person name="Takada K."/>
            <person name="Gernert C."/>
            <person name="Steffens U.A."/>
            <person name="Heycke N."/>
            <person name="Schmitt S."/>
            <person name="Rinke C."/>
            <person name="Helfrich E.J."/>
            <person name="Brachmann A.O."/>
            <person name="Gurgui C."/>
            <person name="Wakimoto T."/>
            <person name="Kracht M."/>
            <person name="Crusemann M."/>
            <person name="Hentschel U."/>
            <person name="Abe I."/>
            <person name="Matsunaga S."/>
            <person name="Kalinowski J."/>
            <person name="Takeyama H."/>
            <person name="Piel J."/>
        </authorList>
    </citation>
    <scope>NUCLEOTIDE SEQUENCE [LARGE SCALE GENOMIC DNA]</scope>
    <source>
        <strain evidence="14">TSY1</strain>
    </source>
</reference>
<dbReference type="GO" id="GO:0006633">
    <property type="term" value="P:fatty acid biosynthetic process"/>
    <property type="evidence" value="ECO:0007669"/>
    <property type="project" value="UniProtKB-KW"/>
</dbReference>
<comment type="similarity">
    <text evidence="2">Belongs to the thiolase-like superfamily. FabH family.</text>
</comment>
<feature type="domain" description="Beta-ketoacyl-[acyl-carrier-protein] synthase III N-terminal" evidence="12">
    <location>
        <begin position="107"/>
        <end position="188"/>
    </location>
</feature>
<dbReference type="Pfam" id="PF08541">
    <property type="entry name" value="ACP_syn_III_C"/>
    <property type="match status" value="1"/>
</dbReference>
<evidence type="ECO:0000256" key="10">
    <source>
        <dbReference type="ARBA" id="ARBA00023315"/>
    </source>
</evidence>
<dbReference type="Proteomes" id="UP000019141">
    <property type="component" value="Unassembled WGS sequence"/>
</dbReference>
<dbReference type="CDD" id="cd00830">
    <property type="entry name" value="KAS_III"/>
    <property type="match status" value="1"/>
</dbReference>
<comment type="pathway">
    <text evidence="1">Lipid metabolism.</text>
</comment>
<sequence>MTQVCISGVGAYAPVERRTNQHLAAELGVTEDHIIKLTGICERRLAPSHEATSDMAFEASQAALANAKISPEEIDGVLVATATADYQTPSVANLLQHRLGMRQVPAYDLNAGCTGSLYALITGAGLIQAGLFRNVLVVGAELTSRIVDAKDTETALVFGDAAGAVILQQSEAQDTGFRLLSHTWASDGSKADVIQVPAGGSREPASHETVENRRHFLHMNGGRVYRFAVRTLPMLVKDVLERAGRSMDDLKLLIPHQANWRIIESAMQKLKLPVERVAVNIDQYGNTSSASVLLALSEVCQAGRLKPGDTLVMASFGAGLTWAAVALEMMG</sequence>
<dbReference type="InterPro" id="IPR013747">
    <property type="entry name" value="ACP_syn_III_C"/>
</dbReference>
<comment type="caution">
    <text evidence="13">The sequence shown here is derived from an EMBL/GenBank/DDBJ whole genome shotgun (WGS) entry which is preliminary data.</text>
</comment>
<dbReference type="GO" id="GO:0044550">
    <property type="term" value="P:secondary metabolite biosynthetic process"/>
    <property type="evidence" value="ECO:0007669"/>
    <property type="project" value="TreeGrafter"/>
</dbReference>
<keyword evidence="4" id="KW-0444">Lipid biosynthesis</keyword>
<dbReference type="PANTHER" id="PTHR34069:SF2">
    <property type="entry name" value="BETA-KETOACYL-[ACYL-CARRIER-PROTEIN] SYNTHASE III"/>
    <property type="match status" value="1"/>
</dbReference>
<evidence type="ECO:0000256" key="5">
    <source>
        <dbReference type="ARBA" id="ARBA00022679"/>
    </source>
</evidence>
<accession>W4LSS6</accession>
<feature type="domain" description="Beta-ketoacyl-[acyl-carrier-protein] synthase III C-terminal" evidence="11">
    <location>
        <begin position="240"/>
        <end position="328"/>
    </location>
</feature>
<evidence type="ECO:0000256" key="8">
    <source>
        <dbReference type="ARBA" id="ARBA00023160"/>
    </source>
</evidence>
<dbReference type="AlphaFoldDB" id="W4LSS6"/>
<keyword evidence="5" id="KW-0808">Transferase</keyword>
<dbReference type="NCBIfam" id="TIGR00747">
    <property type="entry name" value="fabH"/>
    <property type="match status" value="1"/>
</dbReference>
<dbReference type="SUPFAM" id="SSF53901">
    <property type="entry name" value="Thiolase-like"/>
    <property type="match status" value="1"/>
</dbReference>
<evidence type="ECO:0000313" key="14">
    <source>
        <dbReference type="Proteomes" id="UP000019141"/>
    </source>
</evidence>
<evidence type="ECO:0000259" key="11">
    <source>
        <dbReference type="Pfam" id="PF08541"/>
    </source>
</evidence>
<protein>
    <submittedName>
        <fullName evidence="13">3-oxoacyl-ACP synthase</fullName>
    </submittedName>
</protein>
<dbReference type="PATRIC" id="fig|1429438.4.peg.1894"/>
<evidence type="ECO:0000256" key="2">
    <source>
        <dbReference type="ARBA" id="ARBA00008642"/>
    </source>
</evidence>
<evidence type="ECO:0000256" key="9">
    <source>
        <dbReference type="ARBA" id="ARBA00023268"/>
    </source>
</evidence>
<keyword evidence="6" id="KW-0276">Fatty acid metabolism</keyword>
<gene>
    <name evidence="13" type="ORF">ETSY1_09090</name>
</gene>
<dbReference type="EMBL" id="AZHW01000277">
    <property type="protein sequence ID" value="ETX01028.1"/>
    <property type="molecule type" value="Genomic_DNA"/>
</dbReference>
<dbReference type="HOGENOM" id="CLU_039592_3_1_7"/>
<evidence type="ECO:0000256" key="7">
    <source>
        <dbReference type="ARBA" id="ARBA00023098"/>
    </source>
</evidence>
<evidence type="ECO:0000256" key="4">
    <source>
        <dbReference type="ARBA" id="ARBA00022516"/>
    </source>
</evidence>
<keyword evidence="10" id="KW-0012">Acyltransferase</keyword>
<keyword evidence="14" id="KW-1185">Reference proteome</keyword>
<evidence type="ECO:0000256" key="6">
    <source>
        <dbReference type="ARBA" id="ARBA00022832"/>
    </source>
</evidence>
<dbReference type="InterPro" id="IPR004655">
    <property type="entry name" value="FabH"/>
</dbReference>
<dbReference type="InterPro" id="IPR016039">
    <property type="entry name" value="Thiolase-like"/>
</dbReference>
<keyword evidence="8" id="KW-0275">Fatty acid biosynthesis</keyword>
<evidence type="ECO:0000256" key="3">
    <source>
        <dbReference type="ARBA" id="ARBA00022490"/>
    </source>
</evidence>
<keyword evidence="9" id="KW-0511">Multifunctional enzyme</keyword>
<organism evidence="13 14">
    <name type="scientific">Entotheonella factor</name>
    <dbReference type="NCBI Taxonomy" id="1429438"/>
    <lineage>
        <taxon>Bacteria</taxon>
        <taxon>Pseudomonadati</taxon>
        <taxon>Nitrospinota/Tectimicrobiota group</taxon>
        <taxon>Candidatus Tectimicrobiota</taxon>
        <taxon>Candidatus Entotheonellia</taxon>
        <taxon>Candidatus Entotheonellales</taxon>
        <taxon>Candidatus Entotheonellaceae</taxon>
        <taxon>Candidatus Entotheonella</taxon>
    </lineage>
</organism>
<name>W4LSS6_ENTF1</name>
<evidence type="ECO:0000256" key="1">
    <source>
        <dbReference type="ARBA" id="ARBA00005189"/>
    </source>
</evidence>
<dbReference type="NCBIfam" id="NF006829">
    <property type="entry name" value="PRK09352.1"/>
    <property type="match status" value="1"/>
</dbReference>
<evidence type="ECO:0000313" key="13">
    <source>
        <dbReference type="EMBL" id="ETX01028.1"/>
    </source>
</evidence>